<feature type="region of interest" description="Disordered" evidence="1">
    <location>
        <begin position="214"/>
        <end position="241"/>
    </location>
</feature>
<evidence type="ECO:0000313" key="2">
    <source>
        <dbReference type="EMBL" id="KAF9530270.1"/>
    </source>
</evidence>
<dbReference type="AlphaFoldDB" id="A0A9P6JS79"/>
<evidence type="ECO:0000256" key="1">
    <source>
        <dbReference type="SAM" id="MobiDB-lite"/>
    </source>
</evidence>
<feature type="region of interest" description="Disordered" evidence="1">
    <location>
        <begin position="129"/>
        <end position="191"/>
    </location>
</feature>
<reference evidence="2" key="1">
    <citation type="submission" date="2020-11" db="EMBL/GenBank/DDBJ databases">
        <authorList>
            <consortium name="DOE Joint Genome Institute"/>
            <person name="Ahrendt S."/>
            <person name="Riley R."/>
            <person name="Andreopoulos W."/>
            <person name="Labutti K."/>
            <person name="Pangilinan J."/>
            <person name="Ruiz-Duenas F.J."/>
            <person name="Barrasa J.M."/>
            <person name="Sanchez-Garcia M."/>
            <person name="Camarero S."/>
            <person name="Miyauchi S."/>
            <person name="Serrano A."/>
            <person name="Linde D."/>
            <person name="Babiker R."/>
            <person name="Drula E."/>
            <person name="Ayuso-Fernandez I."/>
            <person name="Pacheco R."/>
            <person name="Padilla G."/>
            <person name="Ferreira P."/>
            <person name="Barriuso J."/>
            <person name="Kellner H."/>
            <person name="Castanera R."/>
            <person name="Alfaro M."/>
            <person name="Ramirez L."/>
            <person name="Pisabarro A.G."/>
            <person name="Kuo A."/>
            <person name="Tritt A."/>
            <person name="Lipzen A."/>
            <person name="He G."/>
            <person name="Yan M."/>
            <person name="Ng V."/>
            <person name="Cullen D."/>
            <person name="Martin F."/>
            <person name="Rosso M.-N."/>
            <person name="Henrissat B."/>
            <person name="Hibbett D."/>
            <person name="Martinez A.T."/>
            <person name="Grigoriev I.V."/>
        </authorList>
    </citation>
    <scope>NUCLEOTIDE SEQUENCE</scope>
    <source>
        <strain evidence="2">CBS 506.95</strain>
    </source>
</reference>
<sequence>MVSIQITNIRAAPCSGTPLYIQRMGTTTIQTRTIQTRLLHLHWLQTIDDGEDDDRTYCDQQAGVAFHPFDGDDGNPYMTSYYHNPIPKGPVTPNRPYQASDFNTRRRYSSPNTSVYSVALGSECTEHGVTYPDSATPSGAPRSRPVDIPRTKSKSHGFNPLRFLPRSSGTSWLSPKSAMSTTVRPTRAPPPVQVKDYEVRSTQRGQVLQGGYYKTPYVHPQQSPATTGRSSRAVGHGSGRSHGHWLPHFFSSFAAN</sequence>
<gene>
    <name evidence="2" type="ORF">CPB83DRAFT_851279</name>
</gene>
<comment type="caution">
    <text evidence="2">The sequence shown here is derived from an EMBL/GenBank/DDBJ whole genome shotgun (WGS) entry which is preliminary data.</text>
</comment>
<dbReference type="EMBL" id="MU157841">
    <property type="protein sequence ID" value="KAF9530270.1"/>
    <property type="molecule type" value="Genomic_DNA"/>
</dbReference>
<evidence type="ECO:0000313" key="3">
    <source>
        <dbReference type="Proteomes" id="UP000807306"/>
    </source>
</evidence>
<feature type="compositionally biased region" description="Polar residues" evidence="1">
    <location>
        <begin position="220"/>
        <end position="230"/>
    </location>
</feature>
<keyword evidence="3" id="KW-1185">Reference proteome</keyword>
<protein>
    <submittedName>
        <fullName evidence="2">Uncharacterized protein</fullName>
    </submittedName>
</protein>
<name>A0A9P6JS79_9AGAR</name>
<feature type="compositionally biased region" description="Polar residues" evidence="1">
    <location>
        <begin position="167"/>
        <end position="180"/>
    </location>
</feature>
<organism evidence="2 3">
    <name type="scientific">Crepidotus variabilis</name>
    <dbReference type="NCBI Taxonomy" id="179855"/>
    <lineage>
        <taxon>Eukaryota</taxon>
        <taxon>Fungi</taxon>
        <taxon>Dikarya</taxon>
        <taxon>Basidiomycota</taxon>
        <taxon>Agaricomycotina</taxon>
        <taxon>Agaricomycetes</taxon>
        <taxon>Agaricomycetidae</taxon>
        <taxon>Agaricales</taxon>
        <taxon>Agaricineae</taxon>
        <taxon>Crepidotaceae</taxon>
        <taxon>Crepidotus</taxon>
    </lineage>
</organism>
<dbReference type="Proteomes" id="UP000807306">
    <property type="component" value="Unassembled WGS sequence"/>
</dbReference>
<accession>A0A9P6JS79</accession>
<proteinExistence type="predicted"/>